<reference evidence="1 2" key="1">
    <citation type="submission" date="2018-05" db="EMBL/GenBank/DDBJ databases">
        <title>Genomic Encyclopedia of Type Strains, Phase IV (KMG-IV): sequencing the most valuable type-strain genomes for metagenomic binning, comparative biology and taxonomic classification.</title>
        <authorList>
            <person name="Goeker M."/>
        </authorList>
    </citation>
    <scope>NUCLEOTIDE SEQUENCE [LARGE SCALE GENOMIC DNA]</scope>
    <source>
        <strain evidence="1 2">DSM 2626</strain>
    </source>
</reference>
<gene>
    <name evidence="1" type="ORF">C8D77_101257</name>
</gene>
<dbReference type="RefSeq" id="WP_109658792.1">
    <property type="nucleotide sequence ID" value="NZ_QGGH01000001.1"/>
</dbReference>
<proteinExistence type="predicted"/>
<organism evidence="1 2">
    <name type="scientific">Rhizobium loti</name>
    <name type="common">Mesorhizobium loti</name>
    <dbReference type="NCBI Taxonomy" id="381"/>
    <lineage>
        <taxon>Bacteria</taxon>
        <taxon>Pseudomonadati</taxon>
        <taxon>Pseudomonadota</taxon>
        <taxon>Alphaproteobacteria</taxon>
        <taxon>Hyphomicrobiales</taxon>
        <taxon>Phyllobacteriaceae</taxon>
        <taxon>Mesorhizobium</taxon>
    </lineage>
</organism>
<dbReference type="GeneID" id="61049611"/>
<comment type="caution">
    <text evidence="1">The sequence shown here is derived from an EMBL/GenBank/DDBJ whole genome shotgun (WGS) entry which is preliminary data.</text>
</comment>
<protein>
    <submittedName>
        <fullName evidence="1">Uncharacterized protein</fullName>
    </submittedName>
</protein>
<accession>A0A8E3B785</accession>
<dbReference type="AlphaFoldDB" id="A0A8E3B785"/>
<evidence type="ECO:0000313" key="1">
    <source>
        <dbReference type="EMBL" id="PWJ93578.1"/>
    </source>
</evidence>
<evidence type="ECO:0000313" key="2">
    <source>
        <dbReference type="Proteomes" id="UP000245631"/>
    </source>
</evidence>
<name>A0A8E3B785_RHILI</name>
<dbReference type="Proteomes" id="UP000245631">
    <property type="component" value="Unassembled WGS sequence"/>
</dbReference>
<sequence length="119" mass="12384">MPAPKHTPAPWNSFNSLGELGVRTFGAGNTIVASKPTGFASDPDSFRVPDVAEAKANFRLIDAAPEMLAALHVASDALAGTLKARGYVPGSSIDGWAPEVQVELRSLVAVRAAISKAWG</sequence>
<dbReference type="EMBL" id="QGGH01000001">
    <property type="protein sequence ID" value="PWJ93578.1"/>
    <property type="molecule type" value="Genomic_DNA"/>
</dbReference>